<reference evidence="7" key="3">
    <citation type="journal article" date="2011" name="PLoS ONE">
        <title>Genome sequence of a mesophilic hydrogenotrophic methanogen Methanocella paludicola, the first cultivated representative of the order Methanocellales.</title>
        <authorList>
            <person name="Sakai S."/>
            <person name="Takaki Y."/>
            <person name="Shimamura S."/>
            <person name="Sekine M."/>
            <person name="Tajima T."/>
            <person name="Kosugi H."/>
            <person name="Ichikawa N."/>
            <person name="Tasumi E."/>
            <person name="Hiraki A.T."/>
            <person name="Shimizu A."/>
            <person name="Kato Y."/>
            <person name="Nishiko R."/>
            <person name="Mori K."/>
            <person name="Fujita N."/>
            <person name="Imachi H."/>
            <person name="Takai K."/>
        </authorList>
    </citation>
    <scope>NUCLEOTIDE SEQUENCE [LARGE SCALE GENOMIC DNA]</scope>
    <source>
        <strain evidence="7">DSM 17711 / JCM 13418 / NBRC 101707 / SANAE</strain>
    </source>
</reference>
<gene>
    <name evidence="6" type="ordered locus">MCP_0033</name>
</gene>
<organism evidence="6 7">
    <name type="scientific">Methanocella paludicola (strain DSM 17711 / JCM 13418 / NBRC 101707 / SANAE)</name>
    <dbReference type="NCBI Taxonomy" id="304371"/>
    <lineage>
        <taxon>Archaea</taxon>
        <taxon>Methanobacteriati</taxon>
        <taxon>Methanobacteriota</taxon>
        <taxon>Stenosarchaea group</taxon>
        <taxon>Methanomicrobia</taxon>
        <taxon>Methanocellales</taxon>
        <taxon>Methanocellaceae</taxon>
        <taxon>Methanocella</taxon>
    </lineage>
</organism>
<dbReference type="STRING" id="304371.MCP_0033"/>
<dbReference type="GO" id="GO:0003905">
    <property type="term" value="F:alkylbase DNA N-glycosylase activity"/>
    <property type="evidence" value="ECO:0007669"/>
    <property type="project" value="InterPro"/>
</dbReference>
<evidence type="ECO:0000313" key="6">
    <source>
        <dbReference type="EMBL" id="BAI60105.1"/>
    </source>
</evidence>
<dbReference type="NCBIfam" id="TIGR00567">
    <property type="entry name" value="3mg"/>
    <property type="match status" value="1"/>
</dbReference>
<dbReference type="CDD" id="cd00540">
    <property type="entry name" value="AAG"/>
    <property type="match status" value="1"/>
</dbReference>
<dbReference type="SUPFAM" id="SSF50486">
    <property type="entry name" value="FMT C-terminal domain-like"/>
    <property type="match status" value="1"/>
</dbReference>
<accession>D1YUI3</accession>
<dbReference type="PANTHER" id="PTHR10429:SF0">
    <property type="entry name" value="DNA-3-METHYLADENINE GLYCOSYLASE"/>
    <property type="match status" value="1"/>
</dbReference>
<reference evidence="6 7" key="2">
    <citation type="journal article" date="2008" name="Int. J. Syst. Evol. Microbiol.">
        <title>Methanocella paludicola gen. nov., sp. nov., a methane-producing archaeon, the first isolate of the lineage 'Rice Cluster I', and proposal of the new archaeal order Methanocellales ord. nov.</title>
        <authorList>
            <person name="Sakai S."/>
            <person name="Imachi H."/>
            <person name="Hanada S."/>
            <person name="Ohashi A."/>
            <person name="Harada H."/>
            <person name="Kamagata Y."/>
        </authorList>
    </citation>
    <scope>NUCLEOTIDE SEQUENCE [LARGE SCALE GENOMIC DNA]</scope>
    <source>
        <strain evidence="7">DSM 17711 / JCM 13418 / NBRC 101707 / SANAE</strain>
    </source>
</reference>
<keyword evidence="3 5" id="KW-0378">Hydrolase</keyword>
<dbReference type="InterPro" id="IPR036995">
    <property type="entry name" value="MPG_sf"/>
</dbReference>
<dbReference type="InParanoid" id="D1YUI3"/>
<keyword evidence="4 5" id="KW-0234">DNA repair</keyword>
<protein>
    <recommendedName>
        <fullName evidence="5">Putative 3-methyladenine DNA glycosylase</fullName>
        <ecNumber evidence="5">3.2.2.-</ecNumber>
    </recommendedName>
</protein>
<name>D1YUI3_METPS</name>
<dbReference type="OrthoDB" id="31217at2157"/>
<dbReference type="Proteomes" id="UP000001882">
    <property type="component" value="Chromosome"/>
</dbReference>
<evidence type="ECO:0000256" key="5">
    <source>
        <dbReference type="HAMAP-Rule" id="MF_00527"/>
    </source>
</evidence>
<dbReference type="GeneID" id="8680202"/>
<evidence type="ECO:0000256" key="1">
    <source>
        <dbReference type="ARBA" id="ARBA00009232"/>
    </source>
</evidence>
<dbReference type="Gene3D" id="3.10.300.10">
    <property type="entry name" value="Methylpurine-DNA glycosylase (MPG)"/>
    <property type="match status" value="1"/>
</dbReference>
<dbReference type="EC" id="3.2.2.-" evidence="5"/>
<dbReference type="FunFam" id="3.10.300.10:FF:000001">
    <property type="entry name" value="Putative 3-methyladenine DNA glycosylase"/>
    <property type="match status" value="1"/>
</dbReference>
<dbReference type="HAMAP" id="MF_00527">
    <property type="entry name" value="3MGH"/>
    <property type="match status" value="1"/>
</dbReference>
<evidence type="ECO:0000256" key="2">
    <source>
        <dbReference type="ARBA" id="ARBA00022763"/>
    </source>
</evidence>
<proteinExistence type="inferred from homology"/>
<keyword evidence="7" id="KW-1185">Reference proteome</keyword>
<dbReference type="PATRIC" id="fig|304371.9.peg.33"/>
<dbReference type="AlphaFoldDB" id="D1YUI3"/>
<evidence type="ECO:0000256" key="4">
    <source>
        <dbReference type="ARBA" id="ARBA00023204"/>
    </source>
</evidence>
<dbReference type="Pfam" id="PF02245">
    <property type="entry name" value="Pur_DNA_glyco"/>
    <property type="match status" value="1"/>
</dbReference>
<dbReference type="PANTHER" id="PTHR10429">
    <property type="entry name" value="DNA-3-METHYLADENINE GLYCOSYLASE"/>
    <property type="match status" value="1"/>
</dbReference>
<keyword evidence="2 5" id="KW-0227">DNA damage</keyword>
<dbReference type="GO" id="GO:0006284">
    <property type="term" value="P:base-excision repair"/>
    <property type="evidence" value="ECO:0007669"/>
    <property type="project" value="InterPro"/>
</dbReference>
<dbReference type="GO" id="GO:0003677">
    <property type="term" value="F:DNA binding"/>
    <property type="evidence" value="ECO:0007669"/>
    <property type="project" value="InterPro"/>
</dbReference>
<dbReference type="InterPro" id="IPR011034">
    <property type="entry name" value="Formyl_transferase-like_C_sf"/>
</dbReference>
<dbReference type="InterPro" id="IPR003180">
    <property type="entry name" value="MPG"/>
</dbReference>
<dbReference type="KEGG" id="mpd:MCP_0033"/>
<dbReference type="NCBIfam" id="NF002003">
    <property type="entry name" value="PRK00802.1-3"/>
    <property type="match status" value="1"/>
</dbReference>
<comment type="similarity">
    <text evidence="1 5">Belongs to the DNA glycosylase MPG family.</text>
</comment>
<evidence type="ECO:0000256" key="3">
    <source>
        <dbReference type="ARBA" id="ARBA00022801"/>
    </source>
</evidence>
<dbReference type="EMBL" id="AP011532">
    <property type="protein sequence ID" value="BAI60105.1"/>
    <property type="molecule type" value="Genomic_DNA"/>
</dbReference>
<reference evidence="6 7" key="1">
    <citation type="journal article" date="2007" name="Appl. Environ. Microbiol.">
        <title>Isolation of key methanogens for global methane emission from rice paddy fields: a novel isolate affiliated with the clone cluster rice cluster I.</title>
        <authorList>
            <person name="Sakai S."/>
            <person name="Imachi H."/>
            <person name="Sekiguchi Y."/>
            <person name="Ohashi A."/>
            <person name="Harada H."/>
            <person name="Kamagata Y."/>
        </authorList>
    </citation>
    <scope>NUCLEOTIDE SEQUENCE [LARGE SCALE GENOMIC DNA]</scope>
    <source>
        <strain evidence="7">DSM 17711 / JCM 13418 / NBRC 101707 / SANAE</strain>
    </source>
</reference>
<sequence>MKEPDVLPRSFYARDTIDVAKKLLGKVLVRDTPAGRISVRIVETEAYCGPRDKACHASRGRTERNGVMFGEPGHAYVYFIYGMYHCLNFVTERDGYPAAVLVRAGEPLEGVEAMRALRRKAKKPVDLTSGPGRLCMALGIDRALNGADVCRKGPLYVEDSEDAVFEVVSSKRIGVDYAGEYRDKPWRFYIKGSPFVSVRADKN</sequence>
<evidence type="ECO:0000313" key="7">
    <source>
        <dbReference type="Proteomes" id="UP000001882"/>
    </source>
</evidence>
<dbReference type="eggNOG" id="arCOG04295">
    <property type="taxonomic scope" value="Archaea"/>
</dbReference>
<dbReference type="RefSeq" id="WP_012898785.1">
    <property type="nucleotide sequence ID" value="NC_013665.1"/>
</dbReference>